<evidence type="ECO:0000256" key="4">
    <source>
        <dbReference type="ARBA" id="ARBA00022519"/>
    </source>
</evidence>
<dbReference type="CDD" id="cd05387">
    <property type="entry name" value="BY-kinase"/>
    <property type="match status" value="1"/>
</dbReference>
<gene>
    <name evidence="19" type="primary">wzc</name>
    <name evidence="19" type="ORF">THS5294_01306</name>
</gene>
<proteinExistence type="inferred from homology"/>
<dbReference type="PANTHER" id="PTHR32309:SF32">
    <property type="entry name" value="TYROSINE-PROTEIN KINASE ETK-RELATED"/>
    <property type="match status" value="1"/>
</dbReference>
<dbReference type="SUPFAM" id="SSF52540">
    <property type="entry name" value="P-loop containing nucleoside triphosphate hydrolases"/>
    <property type="match status" value="1"/>
</dbReference>
<dbReference type="Pfam" id="PF13807">
    <property type="entry name" value="GNVR"/>
    <property type="match status" value="1"/>
</dbReference>
<feature type="domain" description="Tyrosine-protein kinase G-rich" evidence="18">
    <location>
        <begin position="385"/>
        <end position="463"/>
    </location>
</feature>
<evidence type="ECO:0000256" key="13">
    <source>
        <dbReference type="ARBA" id="ARBA00053015"/>
    </source>
</evidence>
<feature type="coiled-coil region" evidence="14">
    <location>
        <begin position="287"/>
        <end position="351"/>
    </location>
</feature>
<evidence type="ECO:0000256" key="6">
    <source>
        <dbReference type="ARBA" id="ARBA00022692"/>
    </source>
</evidence>
<keyword evidence="12" id="KW-0829">Tyrosine-protein kinase</keyword>
<keyword evidence="3" id="KW-1003">Cell membrane</keyword>
<evidence type="ECO:0000256" key="3">
    <source>
        <dbReference type="ARBA" id="ARBA00022475"/>
    </source>
</evidence>
<dbReference type="Proteomes" id="UP000051298">
    <property type="component" value="Unassembled WGS sequence"/>
</dbReference>
<evidence type="ECO:0000256" key="10">
    <source>
        <dbReference type="ARBA" id="ARBA00022989"/>
    </source>
</evidence>
<dbReference type="Pfam" id="PF23607">
    <property type="entry name" value="WZC_N"/>
    <property type="match status" value="1"/>
</dbReference>
<evidence type="ECO:0000259" key="18">
    <source>
        <dbReference type="Pfam" id="PF13807"/>
    </source>
</evidence>
<protein>
    <submittedName>
        <fullName evidence="19">Tyrosine-protein kinase wzc</fullName>
        <ecNumber evidence="19">2.7.10.-</ecNumber>
    </submittedName>
</protein>
<name>A0A0P1EZ45_9RHOB</name>
<evidence type="ECO:0000259" key="17">
    <source>
        <dbReference type="Pfam" id="PF13614"/>
    </source>
</evidence>
<reference evidence="19 20" key="1">
    <citation type="submission" date="2015-09" db="EMBL/GenBank/DDBJ databases">
        <authorList>
            <consortium name="Swine Surveillance"/>
        </authorList>
    </citation>
    <scope>NUCLEOTIDE SEQUENCE [LARGE SCALE GENOMIC DNA]</scope>
    <source>
        <strain evidence="19 20">CECT 5294</strain>
    </source>
</reference>
<dbReference type="GO" id="GO:0005886">
    <property type="term" value="C:plasma membrane"/>
    <property type="evidence" value="ECO:0007669"/>
    <property type="project" value="UniProtKB-SubCell"/>
</dbReference>
<dbReference type="EC" id="2.7.10.-" evidence="19"/>
<keyword evidence="4" id="KW-0997">Cell inner membrane</keyword>
<evidence type="ECO:0000256" key="8">
    <source>
        <dbReference type="ARBA" id="ARBA00022777"/>
    </source>
</evidence>
<dbReference type="GO" id="GO:0004713">
    <property type="term" value="F:protein tyrosine kinase activity"/>
    <property type="evidence" value="ECO:0007669"/>
    <property type="project" value="UniProtKB-KW"/>
</dbReference>
<dbReference type="AlphaFoldDB" id="A0A0P1EZ45"/>
<sequence length="740" mass="81668">MVDAKMNRSAAERDDDEIDLGALLRILFGRKLLISTITLLGVCAGAALTLSQPNKYAADALVQLEEKASGIPGLEALGGFSETPRTAAEVEILRSRLVIGDVVEALDLTLHAEPVALPILRRLPLVLPSVLAGTIEGAIPFSQRFNWGDAAITVEQFDATQSVLEDGLSILKTSNTSYTATLPGGRTLDGVVGEVLTDDTAKLRLLVVQLDGRIGRTFEVYRGRKIDVIEEIKDRLSVSEVGRGTSILSITYEDASPYRAQRILHDLTRAYLDQNIARNSADIEQSLAFVEQQLPQARARADKAQNKLNDYLRSQNAVDLERESESLLDRLTQLEAELSKLILEEERVSRRYMPNHPVYEDLLLRKSQIEQQIASFKLDTESLPETQKEVFNLRQSVEINQEIYRQFLNRSQELGVARASSIGNVRVVDQAVAKRNPVAPRTSRALLLGWLIGLIFGTGYALMLFFFRKTVDTLADLEPLGLSLYGVINQIPGLPSQRPKRGEVLKRLSETEGNDAPKEAFKSIRTSLHFGLADKLPKALAITSSQPGDGKSFVSYNIAEAIGASGQKTILIDTDMRRGYLHRTFGISQKKPGLSEYLAGDVELTDASYEVADNLILIPRGQVPPNPSELLMSRRFKDLVKTLDDTYDVCVYDTAPVLAVTDPLIVLRHVSIRLALVRHGKTELGAINAIKNICEKEDLPLDGLVVNGFDPKRAKSFGYGNYEYGGYTGAYAYEADKNET</sequence>
<evidence type="ECO:0000256" key="5">
    <source>
        <dbReference type="ARBA" id="ARBA00022679"/>
    </source>
</evidence>
<dbReference type="GO" id="GO:0005524">
    <property type="term" value="F:ATP binding"/>
    <property type="evidence" value="ECO:0007669"/>
    <property type="project" value="UniProtKB-KW"/>
</dbReference>
<evidence type="ECO:0000313" key="19">
    <source>
        <dbReference type="EMBL" id="CUH60017.1"/>
    </source>
</evidence>
<evidence type="ECO:0000256" key="15">
    <source>
        <dbReference type="SAM" id="Phobius"/>
    </source>
</evidence>
<evidence type="ECO:0000259" key="16">
    <source>
        <dbReference type="Pfam" id="PF02706"/>
    </source>
</evidence>
<evidence type="ECO:0000256" key="12">
    <source>
        <dbReference type="ARBA" id="ARBA00023137"/>
    </source>
</evidence>
<dbReference type="InterPro" id="IPR027417">
    <property type="entry name" value="P-loop_NTPase"/>
</dbReference>
<feature type="domain" description="Polysaccharide chain length determinant N-terminal" evidence="16">
    <location>
        <begin position="16"/>
        <end position="105"/>
    </location>
</feature>
<evidence type="ECO:0000256" key="14">
    <source>
        <dbReference type="SAM" id="Coils"/>
    </source>
</evidence>
<keyword evidence="7" id="KW-0547">Nucleotide-binding</keyword>
<keyword evidence="8 19" id="KW-0418">Kinase</keyword>
<evidence type="ECO:0000313" key="20">
    <source>
        <dbReference type="Proteomes" id="UP000051298"/>
    </source>
</evidence>
<keyword evidence="10 15" id="KW-1133">Transmembrane helix</keyword>
<dbReference type="NCBIfam" id="TIGR01007">
    <property type="entry name" value="eps_fam"/>
    <property type="match status" value="1"/>
</dbReference>
<dbReference type="Pfam" id="PF02706">
    <property type="entry name" value="Wzz"/>
    <property type="match status" value="1"/>
</dbReference>
<comment type="similarity">
    <text evidence="2">Belongs to the etk/wzc family.</text>
</comment>
<evidence type="ECO:0000256" key="9">
    <source>
        <dbReference type="ARBA" id="ARBA00022840"/>
    </source>
</evidence>
<keyword evidence="11 15" id="KW-0472">Membrane</keyword>
<dbReference type="InterPro" id="IPR050445">
    <property type="entry name" value="Bact_polysacc_biosynth/exp"/>
</dbReference>
<keyword evidence="6 15" id="KW-0812">Transmembrane</keyword>
<feature type="transmembrane region" description="Helical" evidence="15">
    <location>
        <begin position="445"/>
        <end position="467"/>
    </location>
</feature>
<comment type="subcellular location">
    <subcellularLocation>
        <location evidence="1">Cell inner membrane</location>
        <topology evidence="1">Multi-pass membrane protein</topology>
    </subcellularLocation>
</comment>
<dbReference type="Pfam" id="PF13614">
    <property type="entry name" value="AAA_31"/>
    <property type="match status" value="1"/>
</dbReference>
<evidence type="ECO:0000256" key="11">
    <source>
        <dbReference type="ARBA" id="ARBA00023136"/>
    </source>
</evidence>
<dbReference type="InterPro" id="IPR025669">
    <property type="entry name" value="AAA_dom"/>
</dbReference>
<dbReference type="EMBL" id="CYRX01000021">
    <property type="protein sequence ID" value="CUH60017.1"/>
    <property type="molecule type" value="Genomic_DNA"/>
</dbReference>
<keyword evidence="5 19" id="KW-0808">Transferase</keyword>
<feature type="domain" description="AAA" evidence="17">
    <location>
        <begin position="538"/>
        <end position="660"/>
    </location>
</feature>
<keyword evidence="14" id="KW-0175">Coiled coil</keyword>
<accession>A0A0P1EZ45</accession>
<dbReference type="PANTHER" id="PTHR32309">
    <property type="entry name" value="TYROSINE-PROTEIN KINASE"/>
    <property type="match status" value="1"/>
</dbReference>
<organism evidence="19 20">
    <name type="scientific">Thalassobacter stenotrophicus</name>
    <dbReference type="NCBI Taxonomy" id="266809"/>
    <lineage>
        <taxon>Bacteria</taxon>
        <taxon>Pseudomonadati</taxon>
        <taxon>Pseudomonadota</taxon>
        <taxon>Alphaproteobacteria</taxon>
        <taxon>Rhodobacterales</taxon>
        <taxon>Roseobacteraceae</taxon>
        <taxon>Thalassobacter</taxon>
    </lineage>
</organism>
<evidence type="ECO:0000256" key="7">
    <source>
        <dbReference type="ARBA" id="ARBA00022741"/>
    </source>
</evidence>
<keyword evidence="9" id="KW-0067">ATP-binding</keyword>
<dbReference type="InterPro" id="IPR003856">
    <property type="entry name" value="LPS_length_determ_N"/>
</dbReference>
<evidence type="ECO:0000256" key="2">
    <source>
        <dbReference type="ARBA" id="ARBA00008883"/>
    </source>
</evidence>
<comment type="catalytic activity">
    <reaction evidence="13">
        <text>L-tyrosyl-[protein] + ATP = O-phospho-L-tyrosyl-[protein] + ADP + H(+)</text>
        <dbReference type="Rhea" id="RHEA:10596"/>
        <dbReference type="Rhea" id="RHEA-COMP:10136"/>
        <dbReference type="Rhea" id="RHEA-COMP:20101"/>
        <dbReference type="ChEBI" id="CHEBI:15378"/>
        <dbReference type="ChEBI" id="CHEBI:30616"/>
        <dbReference type="ChEBI" id="CHEBI:46858"/>
        <dbReference type="ChEBI" id="CHEBI:61978"/>
        <dbReference type="ChEBI" id="CHEBI:456216"/>
    </reaction>
</comment>
<dbReference type="InterPro" id="IPR005702">
    <property type="entry name" value="Wzc-like_C"/>
</dbReference>
<dbReference type="Gene3D" id="3.40.50.300">
    <property type="entry name" value="P-loop containing nucleotide triphosphate hydrolases"/>
    <property type="match status" value="1"/>
</dbReference>
<dbReference type="InterPro" id="IPR032807">
    <property type="entry name" value="GNVR"/>
</dbReference>
<evidence type="ECO:0000256" key="1">
    <source>
        <dbReference type="ARBA" id="ARBA00004429"/>
    </source>
</evidence>
<dbReference type="RefSeq" id="WP_058123088.1">
    <property type="nucleotide sequence ID" value="NZ_CYRX01000021.1"/>
</dbReference>